<dbReference type="Proteomes" id="UP000192902">
    <property type="component" value="Chromosome"/>
</dbReference>
<keyword evidence="2" id="KW-0328">Glycosyltransferase</keyword>
<protein>
    <submittedName>
        <fullName evidence="2">GalNAc5-diNAcBac-PP-undecaprenol beta-1,3-glucosyltransferase</fullName>
        <ecNumber evidence="2">2.4.1.293</ecNumber>
    </submittedName>
</protein>
<dbReference type="PANTHER" id="PTHR22916:SF3">
    <property type="entry name" value="UDP-GLCNAC:BETAGAL BETA-1,3-N-ACETYLGLUCOSAMINYLTRANSFERASE-LIKE PROTEIN 1"/>
    <property type="match status" value="1"/>
</dbReference>
<dbReference type="OrthoDB" id="5291101at2"/>
<accession>A0A1W6BXE9</accession>
<dbReference type="Pfam" id="PF00535">
    <property type="entry name" value="Glycos_transf_2"/>
    <property type="match status" value="1"/>
</dbReference>
<dbReference type="GO" id="GO:0016758">
    <property type="term" value="F:hexosyltransferase activity"/>
    <property type="evidence" value="ECO:0007669"/>
    <property type="project" value="UniProtKB-ARBA"/>
</dbReference>
<dbReference type="STRING" id="1121267.CCUN_1169"/>
<feature type="domain" description="Glycosyltransferase 2-like" evidence="1">
    <location>
        <begin position="5"/>
        <end position="106"/>
    </location>
</feature>
<dbReference type="SUPFAM" id="SSF53448">
    <property type="entry name" value="Nucleotide-diphospho-sugar transferases"/>
    <property type="match status" value="1"/>
</dbReference>
<dbReference type="CDD" id="cd00761">
    <property type="entry name" value="Glyco_tranf_GTA_type"/>
    <property type="match status" value="1"/>
</dbReference>
<keyword evidence="2" id="KW-0808">Transferase</keyword>
<dbReference type="Gene3D" id="3.90.550.10">
    <property type="entry name" value="Spore Coat Polysaccharide Biosynthesis Protein SpsA, Chain A"/>
    <property type="match status" value="1"/>
</dbReference>
<proteinExistence type="predicted"/>
<dbReference type="KEGG" id="ccun:CCUN_1169"/>
<organism evidence="2 3">
    <name type="scientific">Campylobacter cuniculorum DSM 23162 = LMG 24588</name>
    <dbReference type="NCBI Taxonomy" id="1121267"/>
    <lineage>
        <taxon>Bacteria</taxon>
        <taxon>Pseudomonadati</taxon>
        <taxon>Campylobacterota</taxon>
        <taxon>Epsilonproteobacteria</taxon>
        <taxon>Campylobacterales</taxon>
        <taxon>Campylobacteraceae</taxon>
        <taxon>Campylobacter</taxon>
    </lineage>
</organism>
<name>A0A1W6BXE9_9BACT</name>
<evidence type="ECO:0000313" key="3">
    <source>
        <dbReference type="Proteomes" id="UP000192902"/>
    </source>
</evidence>
<dbReference type="RefSeq" id="WP_027305729.1">
    <property type="nucleotide sequence ID" value="NZ_CP020867.1"/>
</dbReference>
<dbReference type="InterPro" id="IPR001173">
    <property type="entry name" value="Glyco_trans_2-like"/>
</dbReference>
<gene>
    <name evidence="2" type="primary">pglI</name>
    <name evidence="2" type="ORF">CCUN_1169</name>
</gene>
<reference evidence="2 3" key="1">
    <citation type="submission" date="2017-04" db="EMBL/GenBank/DDBJ databases">
        <title>Complete genome sequence of the Campylobacter cuniculorum type strain LMG24588.</title>
        <authorList>
            <person name="Miller W.G."/>
            <person name="Yee E."/>
            <person name="Revez J."/>
            <person name="Bono J.L."/>
            <person name="Rossi M."/>
        </authorList>
    </citation>
    <scope>NUCLEOTIDE SEQUENCE [LARGE SCALE GENOMIC DNA]</scope>
    <source>
        <strain evidence="2 3">LMG 24588</strain>
    </source>
</reference>
<evidence type="ECO:0000259" key="1">
    <source>
        <dbReference type="Pfam" id="PF00535"/>
    </source>
</evidence>
<dbReference type="InterPro" id="IPR029044">
    <property type="entry name" value="Nucleotide-diphossugar_trans"/>
</dbReference>
<dbReference type="AlphaFoldDB" id="A0A1W6BXE9"/>
<sequence length="307" mass="35492">MPKLSVIIATYRRPDLLLKAIKSVQKQDFKDLEIIVSDDNSKDETEKLVKQMQEKDSRIKYVLNTRYKQGPNGNKNNGLDYAQGEFISFLDDDDELLDGALSELLSKEGYSHILGNCLIEENGVLSSRLSGVGLDKDTELCKKDFLMQKFQGEFFSVFKKSLLKGKRFNENFYGNEATLWVNLYDEKSFYIHKAFRIYRIKREDSVTLNAAKNAHRVYLGYLELALLLETQLELSKDKDYKKACASYYKMAAYYAKFAGEFKKMYFYLYKSLKIKFNLPALILLCLSIIPSSFIAKLSRIRVALCKN</sequence>
<dbReference type="eggNOG" id="COG1215">
    <property type="taxonomic scope" value="Bacteria"/>
</dbReference>
<evidence type="ECO:0000313" key="2">
    <source>
        <dbReference type="EMBL" id="ARJ56762.1"/>
    </source>
</evidence>
<dbReference type="PANTHER" id="PTHR22916">
    <property type="entry name" value="GLYCOSYLTRANSFERASE"/>
    <property type="match status" value="1"/>
</dbReference>
<dbReference type="EC" id="2.4.1.293" evidence="2"/>
<dbReference type="EMBL" id="CP020867">
    <property type="protein sequence ID" value="ARJ56762.1"/>
    <property type="molecule type" value="Genomic_DNA"/>
</dbReference>